<comment type="caution">
    <text evidence="5">The sequence shown here is derived from an EMBL/GenBank/DDBJ whole genome shotgun (WGS) entry which is preliminary data.</text>
</comment>
<dbReference type="AlphaFoldDB" id="A0A8J6LTD7"/>
<reference evidence="5" key="1">
    <citation type="submission" date="2020-08" db="EMBL/GenBank/DDBJ databases">
        <authorList>
            <person name="Liu C."/>
            <person name="Sun Q."/>
        </authorList>
    </citation>
    <scope>NUCLEOTIDE SEQUENCE</scope>
    <source>
        <strain evidence="5">NSJ-65</strain>
    </source>
</reference>
<dbReference type="PANTHER" id="PTHR30154">
    <property type="entry name" value="LEUCINE-RESPONSIVE REGULATORY PROTEIN"/>
    <property type="match status" value="1"/>
</dbReference>
<dbReference type="GO" id="GO:0005829">
    <property type="term" value="C:cytosol"/>
    <property type="evidence" value="ECO:0007669"/>
    <property type="project" value="TreeGrafter"/>
</dbReference>
<dbReference type="InterPro" id="IPR019888">
    <property type="entry name" value="Tscrpt_reg_AsnC-like"/>
</dbReference>
<dbReference type="Gene3D" id="1.10.10.10">
    <property type="entry name" value="Winged helix-like DNA-binding domain superfamily/Winged helix DNA-binding domain"/>
    <property type="match status" value="1"/>
</dbReference>
<organism evidence="5 6">
    <name type="scientific">Neobittarella massiliensis</name>
    <name type="common">ex Bilen et al. 2018</name>
    <dbReference type="NCBI Taxonomy" id="2041842"/>
    <lineage>
        <taxon>Bacteria</taxon>
        <taxon>Bacillati</taxon>
        <taxon>Bacillota</taxon>
        <taxon>Clostridia</taxon>
        <taxon>Eubacteriales</taxon>
        <taxon>Oscillospiraceae</taxon>
        <taxon>Neobittarella (ex Bilen et al. 2018)</taxon>
    </lineage>
</organism>
<dbReference type="Pfam" id="PF01037">
    <property type="entry name" value="AsnC_trans_reg"/>
    <property type="match status" value="1"/>
</dbReference>
<dbReference type="SUPFAM" id="SSF54909">
    <property type="entry name" value="Dimeric alpha+beta barrel"/>
    <property type="match status" value="1"/>
</dbReference>
<sequence>MDRVDQKIVALLQRNARMPLKQLAQQVYLSSPAVAARIERLERQGIITGYCATVDAKKAGYAITAFINMVLSHQNQPAFRDFIKEQKNVLECYHVTGAFSMLLKVCFPDTAQLDLFVAQLQRFGNTQTQIVFSQVIAPRQLEFSSEQ</sequence>
<dbReference type="InterPro" id="IPR000485">
    <property type="entry name" value="AsnC-type_HTH_dom"/>
</dbReference>
<dbReference type="CDD" id="cd00090">
    <property type="entry name" value="HTH_ARSR"/>
    <property type="match status" value="1"/>
</dbReference>
<dbReference type="InterPro" id="IPR036388">
    <property type="entry name" value="WH-like_DNA-bd_sf"/>
</dbReference>
<protein>
    <submittedName>
        <fullName evidence="5">Lrp/AsnC family transcriptional regulator</fullName>
    </submittedName>
</protein>
<dbReference type="EMBL" id="JACOGI010000001">
    <property type="protein sequence ID" value="MBC3515209.1"/>
    <property type="molecule type" value="Genomic_DNA"/>
</dbReference>
<dbReference type="PRINTS" id="PR00033">
    <property type="entry name" value="HTHASNC"/>
</dbReference>
<evidence type="ECO:0000313" key="6">
    <source>
        <dbReference type="Proteomes" id="UP000597668"/>
    </source>
</evidence>
<evidence type="ECO:0000256" key="1">
    <source>
        <dbReference type="ARBA" id="ARBA00023015"/>
    </source>
</evidence>
<dbReference type="InterPro" id="IPR011991">
    <property type="entry name" value="ArsR-like_HTH"/>
</dbReference>
<dbReference type="PROSITE" id="PS50956">
    <property type="entry name" value="HTH_ASNC_2"/>
    <property type="match status" value="1"/>
</dbReference>
<dbReference type="GO" id="GO:0043200">
    <property type="term" value="P:response to amino acid"/>
    <property type="evidence" value="ECO:0007669"/>
    <property type="project" value="TreeGrafter"/>
</dbReference>
<proteinExistence type="predicted"/>
<keyword evidence="3" id="KW-0804">Transcription</keyword>
<name>A0A8J6LTD7_9FIRM</name>
<evidence type="ECO:0000256" key="2">
    <source>
        <dbReference type="ARBA" id="ARBA00023125"/>
    </source>
</evidence>
<dbReference type="InterPro" id="IPR019887">
    <property type="entry name" value="Tscrpt_reg_AsnC/Lrp_C"/>
</dbReference>
<dbReference type="SMART" id="SM00344">
    <property type="entry name" value="HTH_ASNC"/>
    <property type="match status" value="1"/>
</dbReference>
<dbReference type="InterPro" id="IPR011008">
    <property type="entry name" value="Dimeric_a/b-barrel"/>
</dbReference>
<keyword evidence="2" id="KW-0238">DNA-binding</keyword>
<evidence type="ECO:0000256" key="3">
    <source>
        <dbReference type="ARBA" id="ARBA00023163"/>
    </source>
</evidence>
<dbReference type="InterPro" id="IPR036390">
    <property type="entry name" value="WH_DNA-bd_sf"/>
</dbReference>
<keyword evidence="6" id="KW-1185">Reference proteome</keyword>
<accession>A0A8J6LTD7</accession>
<dbReference type="Gene3D" id="3.30.70.920">
    <property type="match status" value="1"/>
</dbReference>
<evidence type="ECO:0000313" key="5">
    <source>
        <dbReference type="EMBL" id="MBC3515209.1"/>
    </source>
</evidence>
<dbReference type="SUPFAM" id="SSF46785">
    <property type="entry name" value="Winged helix' DNA-binding domain"/>
    <property type="match status" value="1"/>
</dbReference>
<gene>
    <name evidence="5" type="ORF">H8K20_02220</name>
</gene>
<evidence type="ECO:0000259" key="4">
    <source>
        <dbReference type="PROSITE" id="PS50956"/>
    </source>
</evidence>
<keyword evidence="1" id="KW-0805">Transcription regulation</keyword>
<dbReference type="RefSeq" id="WP_186487344.1">
    <property type="nucleotide sequence ID" value="NZ_JACOGI010000001.1"/>
</dbReference>
<dbReference type="Proteomes" id="UP000597668">
    <property type="component" value="Unassembled WGS sequence"/>
</dbReference>
<dbReference type="Pfam" id="PF13404">
    <property type="entry name" value="HTH_AsnC-type"/>
    <property type="match status" value="1"/>
</dbReference>
<dbReference type="PANTHER" id="PTHR30154:SF53">
    <property type="entry name" value="HTH-TYPE TRANSCRIPTIONAL REGULATOR LRPC"/>
    <property type="match status" value="1"/>
</dbReference>
<dbReference type="GO" id="GO:0043565">
    <property type="term" value="F:sequence-specific DNA binding"/>
    <property type="evidence" value="ECO:0007669"/>
    <property type="project" value="InterPro"/>
</dbReference>
<feature type="domain" description="HTH asnC-type" evidence="4">
    <location>
        <begin position="1"/>
        <end position="62"/>
    </location>
</feature>